<accession>A0A8H3ELH5</accession>
<dbReference type="EMBL" id="CAJPDS010000007">
    <property type="protein sequence ID" value="CAF9909386.1"/>
    <property type="molecule type" value="Genomic_DNA"/>
</dbReference>
<keyword evidence="2" id="KW-1185">Reference proteome</keyword>
<sequence>MVFFVVDIADALPQVAPSTTAVTAARVSKGAAPSRSVEVVTLDYIVGTSTFEAVETYTDYGTVLPSEIIAADGSGATTADLPIETDPCGPAVQDLYTPPTCNDDRHGSSVDDFDNINDLGYDPSYVYQVATPAPYGVQCLNMSSSSASIKTKSCKLTTTDICRKIQSRYSPHGKWVWSSIGGAGCAMGYWLPKYNGSAPAPDTTRCEEGIYGTMLDLCTSLEDNYYGVSNIAAVNLKQLPGANGTGMQVNAGYPSYIIAPAPIP</sequence>
<dbReference type="OrthoDB" id="5344813at2759"/>
<evidence type="ECO:0000313" key="1">
    <source>
        <dbReference type="EMBL" id="CAF9909386.1"/>
    </source>
</evidence>
<evidence type="ECO:0000313" key="2">
    <source>
        <dbReference type="Proteomes" id="UP000664521"/>
    </source>
</evidence>
<name>A0A8H3ELH5_9LECA</name>
<dbReference type="Proteomes" id="UP000664521">
    <property type="component" value="Unassembled WGS sequence"/>
</dbReference>
<comment type="caution">
    <text evidence="1">The sequence shown here is derived from an EMBL/GenBank/DDBJ whole genome shotgun (WGS) entry which is preliminary data.</text>
</comment>
<reference evidence="1" key="1">
    <citation type="submission" date="2021-03" db="EMBL/GenBank/DDBJ databases">
        <authorList>
            <person name="Tagirdzhanova G."/>
        </authorList>
    </citation>
    <scope>NUCLEOTIDE SEQUENCE</scope>
</reference>
<dbReference type="AlphaFoldDB" id="A0A8H3ELH5"/>
<gene>
    <name evidence="1" type="ORF">HETSPECPRED_008970</name>
</gene>
<organism evidence="1 2">
    <name type="scientific">Heterodermia speciosa</name>
    <dbReference type="NCBI Taxonomy" id="116794"/>
    <lineage>
        <taxon>Eukaryota</taxon>
        <taxon>Fungi</taxon>
        <taxon>Dikarya</taxon>
        <taxon>Ascomycota</taxon>
        <taxon>Pezizomycotina</taxon>
        <taxon>Lecanoromycetes</taxon>
        <taxon>OSLEUM clade</taxon>
        <taxon>Lecanoromycetidae</taxon>
        <taxon>Caliciales</taxon>
        <taxon>Physciaceae</taxon>
        <taxon>Heterodermia</taxon>
    </lineage>
</organism>
<proteinExistence type="predicted"/>
<protein>
    <submittedName>
        <fullName evidence="1">Uncharacterized protein</fullName>
    </submittedName>
</protein>